<dbReference type="Gramene" id="RZC63708">
    <property type="protein sequence ID" value="RZC63708"/>
    <property type="gene ID" value="C5167_025472"/>
</dbReference>
<evidence type="ECO:0000313" key="2">
    <source>
        <dbReference type="EMBL" id="RZC63708.1"/>
    </source>
</evidence>
<evidence type="ECO:0000313" key="3">
    <source>
        <dbReference type="Proteomes" id="UP000316621"/>
    </source>
</evidence>
<dbReference type="EMBL" id="CM010719">
    <property type="protein sequence ID" value="RZC63708.1"/>
    <property type="molecule type" value="Genomic_DNA"/>
</dbReference>
<feature type="region of interest" description="Disordered" evidence="1">
    <location>
        <begin position="28"/>
        <end position="117"/>
    </location>
</feature>
<sequence>MADKEQSVEEDSKSSLAFFEASQHNCIGDLEDSNSRNSKSVERVPLPPPLYSAAAENSSCTKPSPSPSRSFKQSSAPYYGPKPSVGTAPHASFSDFDNKYKGNKKVPPPILVANSRGKYSDKLEPPMYFPNFPDMN</sequence>
<evidence type="ECO:0000256" key="1">
    <source>
        <dbReference type="SAM" id="MobiDB-lite"/>
    </source>
</evidence>
<proteinExistence type="predicted"/>
<organism evidence="2 3">
    <name type="scientific">Papaver somniferum</name>
    <name type="common">Opium poppy</name>
    <dbReference type="NCBI Taxonomy" id="3469"/>
    <lineage>
        <taxon>Eukaryota</taxon>
        <taxon>Viridiplantae</taxon>
        <taxon>Streptophyta</taxon>
        <taxon>Embryophyta</taxon>
        <taxon>Tracheophyta</taxon>
        <taxon>Spermatophyta</taxon>
        <taxon>Magnoliopsida</taxon>
        <taxon>Ranunculales</taxon>
        <taxon>Papaveraceae</taxon>
        <taxon>Papaveroideae</taxon>
        <taxon>Papaver</taxon>
    </lineage>
</organism>
<dbReference type="Proteomes" id="UP000316621">
    <property type="component" value="Chromosome 5"/>
</dbReference>
<gene>
    <name evidence="2" type="ORF">C5167_025472</name>
</gene>
<keyword evidence="3" id="KW-1185">Reference proteome</keyword>
<dbReference type="AlphaFoldDB" id="A0A4Y7JVB6"/>
<protein>
    <submittedName>
        <fullName evidence="2">Uncharacterized protein</fullName>
    </submittedName>
</protein>
<feature type="compositionally biased region" description="Low complexity" evidence="1">
    <location>
        <begin position="67"/>
        <end position="77"/>
    </location>
</feature>
<name>A0A4Y7JVB6_PAPSO</name>
<reference evidence="2 3" key="1">
    <citation type="journal article" date="2018" name="Science">
        <title>The opium poppy genome and morphinan production.</title>
        <authorList>
            <person name="Guo L."/>
            <person name="Winzer T."/>
            <person name="Yang X."/>
            <person name="Li Y."/>
            <person name="Ning Z."/>
            <person name="He Z."/>
            <person name="Teodor R."/>
            <person name="Lu Y."/>
            <person name="Bowser T.A."/>
            <person name="Graham I.A."/>
            <person name="Ye K."/>
        </authorList>
    </citation>
    <scope>NUCLEOTIDE SEQUENCE [LARGE SCALE GENOMIC DNA]</scope>
    <source>
        <strain evidence="3">cv. HN1</strain>
        <tissue evidence="2">Leaves</tissue>
    </source>
</reference>
<accession>A0A4Y7JVB6</accession>